<sequence>MTFNKLTFLILLLTLFTSCFEDNDDTTVSASQINDFVYKGMHRFYLYKDNVTDLDNNRFSSNAEYANYLNSFDAPETLFENLIFDRQNVDKFSWIVDDYFELERQFQGIRGTNGMEFRLFFQPNSNSQLYGVVRLVLPNSDADNKGLKRGDIFNAVNGEALFYNSETDNNLNLFNPETYTLNLANYNNNGTTNTTDDTIESSNETITLTKDEYVENPIYTTNIFEVNGQNVGYLMFNGFTSDYENELNNVFGNFKTNNIQHLVVDLRYNPGGNVLIETYLASLITGQFTGQLFTKLIYNSNFTDTNFNFTNEINNGNALNSLGLNQVYVLTTSTSASASEGLINGLNPYIDVVQIGTNTTGKTQASRTIYDSPNNDYKREGANPNHTYAMQPLIADGVNKDGIKVPPTGLTPDIEFEENNLNYGIIGDKNEPFLAFALAQIEGSTTKINTLKKQSESFNFKLVKDSNDFSPREGGMIAE</sequence>
<dbReference type="GO" id="GO:0030288">
    <property type="term" value="C:outer membrane-bounded periplasmic space"/>
    <property type="evidence" value="ECO:0007669"/>
    <property type="project" value="TreeGrafter"/>
</dbReference>
<feature type="chain" id="PRO_5022663790" evidence="1">
    <location>
        <begin position="22"/>
        <end position="479"/>
    </location>
</feature>
<dbReference type="SUPFAM" id="SSF52096">
    <property type="entry name" value="ClpP/crotonase"/>
    <property type="match status" value="1"/>
</dbReference>
<dbReference type="Pfam" id="PF03572">
    <property type="entry name" value="Peptidase_S41"/>
    <property type="match status" value="1"/>
</dbReference>
<dbReference type="EMBL" id="VOSC01000025">
    <property type="protein sequence ID" value="TXE10070.1"/>
    <property type="molecule type" value="Genomic_DNA"/>
</dbReference>
<evidence type="ECO:0000256" key="1">
    <source>
        <dbReference type="SAM" id="SignalP"/>
    </source>
</evidence>
<protein>
    <submittedName>
        <fullName evidence="3">Peptidase S41</fullName>
    </submittedName>
</protein>
<dbReference type="InterPro" id="IPR029045">
    <property type="entry name" value="ClpP/crotonase-like_dom_sf"/>
</dbReference>
<keyword evidence="1" id="KW-0732">Signal</keyword>
<dbReference type="GO" id="GO:0004175">
    <property type="term" value="F:endopeptidase activity"/>
    <property type="evidence" value="ECO:0007669"/>
    <property type="project" value="TreeGrafter"/>
</dbReference>
<dbReference type="SMART" id="SM00245">
    <property type="entry name" value="TSPc"/>
    <property type="match status" value="1"/>
</dbReference>
<reference evidence="4" key="1">
    <citation type="submission" date="2019-08" db="EMBL/GenBank/DDBJ databases">
        <title>Seonamhaeicola sediminis sp. nov., isolated from marine sediment.</title>
        <authorList>
            <person name="Cao W.R."/>
        </authorList>
    </citation>
    <scope>NUCLEOTIDE SEQUENCE [LARGE SCALE GENOMIC DNA]</scope>
    <source>
        <strain evidence="4">Gy8</strain>
    </source>
</reference>
<dbReference type="Gene3D" id="2.30.42.10">
    <property type="match status" value="1"/>
</dbReference>
<dbReference type="Gene3D" id="3.90.226.10">
    <property type="entry name" value="2-enoyl-CoA Hydratase, Chain A, domain 1"/>
    <property type="match status" value="1"/>
</dbReference>
<dbReference type="PANTHER" id="PTHR32060">
    <property type="entry name" value="TAIL-SPECIFIC PROTEASE"/>
    <property type="match status" value="1"/>
</dbReference>
<name>A0A5C7AMT7_9FLAO</name>
<feature type="signal peptide" evidence="1">
    <location>
        <begin position="1"/>
        <end position="21"/>
    </location>
</feature>
<dbReference type="PROSITE" id="PS51257">
    <property type="entry name" value="PROKAR_LIPOPROTEIN"/>
    <property type="match status" value="1"/>
</dbReference>
<dbReference type="PANTHER" id="PTHR32060:SF30">
    <property type="entry name" value="CARBOXY-TERMINAL PROCESSING PROTEASE CTPA"/>
    <property type="match status" value="1"/>
</dbReference>
<dbReference type="RefSeq" id="WP_147135977.1">
    <property type="nucleotide sequence ID" value="NZ_VOSC01000025.1"/>
</dbReference>
<gene>
    <name evidence="3" type="ORF">FUA26_11380</name>
</gene>
<dbReference type="InterPro" id="IPR036034">
    <property type="entry name" value="PDZ_sf"/>
</dbReference>
<dbReference type="CDD" id="cd07561">
    <property type="entry name" value="Peptidase_S41_CPP_like"/>
    <property type="match status" value="1"/>
</dbReference>
<accession>A0A5C7AMT7</accession>
<keyword evidence="4" id="KW-1185">Reference proteome</keyword>
<evidence type="ECO:0000313" key="3">
    <source>
        <dbReference type="EMBL" id="TXE10070.1"/>
    </source>
</evidence>
<dbReference type="GO" id="GO:0008236">
    <property type="term" value="F:serine-type peptidase activity"/>
    <property type="evidence" value="ECO:0007669"/>
    <property type="project" value="InterPro"/>
</dbReference>
<dbReference type="Pfam" id="PF18294">
    <property type="entry name" value="Pept_S41_N"/>
    <property type="match status" value="1"/>
</dbReference>
<evidence type="ECO:0000313" key="4">
    <source>
        <dbReference type="Proteomes" id="UP000321790"/>
    </source>
</evidence>
<dbReference type="Proteomes" id="UP000321790">
    <property type="component" value="Unassembled WGS sequence"/>
</dbReference>
<dbReference type="OrthoDB" id="7168509at2"/>
<dbReference type="SUPFAM" id="SSF50156">
    <property type="entry name" value="PDZ domain-like"/>
    <property type="match status" value="1"/>
</dbReference>
<dbReference type="AlphaFoldDB" id="A0A5C7AMT7"/>
<dbReference type="GO" id="GO:0007165">
    <property type="term" value="P:signal transduction"/>
    <property type="evidence" value="ECO:0007669"/>
    <property type="project" value="TreeGrafter"/>
</dbReference>
<proteinExistence type="predicted"/>
<organism evidence="3 4">
    <name type="scientific">Seonamhaeicola algicola</name>
    <dbReference type="NCBI Taxonomy" id="1719036"/>
    <lineage>
        <taxon>Bacteria</taxon>
        <taxon>Pseudomonadati</taxon>
        <taxon>Bacteroidota</taxon>
        <taxon>Flavobacteriia</taxon>
        <taxon>Flavobacteriales</taxon>
        <taxon>Flavobacteriaceae</taxon>
    </lineage>
</organism>
<dbReference type="GO" id="GO:0006508">
    <property type="term" value="P:proteolysis"/>
    <property type="evidence" value="ECO:0007669"/>
    <property type="project" value="InterPro"/>
</dbReference>
<dbReference type="Gene3D" id="3.30.750.170">
    <property type="match status" value="1"/>
</dbReference>
<dbReference type="InterPro" id="IPR041613">
    <property type="entry name" value="Pept_S41_N"/>
</dbReference>
<feature type="domain" description="Tail specific protease" evidence="2">
    <location>
        <begin position="201"/>
        <end position="417"/>
    </location>
</feature>
<comment type="caution">
    <text evidence="3">The sequence shown here is derived from an EMBL/GenBank/DDBJ whole genome shotgun (WGS) entry which is preliminary data.</text>
</comment>
<evidence type="ECO:0000259" key="2">
    <source>
        <dbReference type="SMART" id="SM00245"/>
    </source>
</evidence>
<dbReference type="InterPro" id="IPR005151">
    <property type="entry name" value="Tail-specific_protease"/>
</dbReference>